<comment type="caution">
    <text evidence="2">The sequence shown here is derived from an EMBL/GenBank/DDBJ whole genome shotgun (WGS) entry which is preliminary data.</text>
</comment>
<feature type="domain" description="Endonuclease/exonuclease/phosphatase" evidence="1">
    <location>
        <begin position="2"/>
        <end position="92"/>
    </location>
</feature>
<dbReference type="SUPFAM" id="SSF56219">
    <property type="entry name" value="DNase I-like"/>
    <property type="match status" value="1"/>
</dbReference>
<keyword evidence="3" id="KW-1185">Reference proteome</keyword>
<dbReference type="EMBL" id="JANJYJ010000007">
    <property type="protein sequence ID" value="KAK3197866.1"/>
    <property type="molecule type" value="Genomic_DNA"/>
</dbReference>
<dbReference type="Gene3D" id="3.60.10.10">
    <property type="entry name" value="Endonuclease/exonuclease/phosphatase"/>
    <property type="match status" value="1"/>
</dbReference>
<dbReference type="InterPro" id="IPR005135">
    <property type="entry name" value="Endo/exonuclease/phosphatase"/>
</dbReference>
<organism evidence="2 3">
    <name type="scientific">Dipteronia sinensis</name>
    <dbReference type="NCBI Taxonomy" id="43782"/>
    <lineage>
        <taxon>Eukaryota</taxon>
        <taxon>Viridiplantae</taxon>
        <taxon>Streptophyta</taxon>
        <taxon>Embryophyta</taxon>
        <taxon>Tracheophyta</taxon>
        <taxon>Spermatophyta</taxon>
        <taxon>Magnoliopsida</taxon>
        <taxon>eudicotyledons</taxon>
        <taxon>Gunneridae</taxon>
        <taxon>Pentapetalae</taxon>
        <taxon>rosids</taxon>
        <taxon>malvids</taxon>
        <taxon>Sapindales</taxon>
        <taxon>Sapindaceae</taxon>
        <taxon>Hippocastanoideae</taxon>
        <taxon>Acereae</taxon>
        <taxon>Dipteronia</taxon>
    </lineage>
</organism>
<evidence type="ECO:0000313" key="3">
    <source>
        <dbReference type="Proteomes" id="UP001281410"/>
    </source>
</evidence>
<name>A0AAE0A0N1_9ROSI</name>
<dbReference type="PANTHER" id="PTHR33710:SF64">
    <property type="entry name" value="ENDONUCLEASE_EXONUCLEASE_PHOSPHATASE DOMAIN-CONTAINING PROTEIN"/>
    <property type="match status" value="1"/>
</dbReference>
<dbReference type="Proteomes" id="UP001281410">
    <property type="component" value="Unassembled WGS sequence"/>
</dbReference>
<proteinExistence type="predicted"/>
<dbReference type="AlphaFoldDB" id="A0AAE0A0N1"/>
<dbReference type="PANTHER" id="PTHR33710">
    <property type="entry name" value="BNAC02G09200D PROTEIN"/>
    <property type="match status" value="1"/>
</dbReference>
<gene>
    <name evidence="2" type="ORF">Dsin_021281</name>
</gene>
<reference evidence="2" key="1">
    <citation type="journal article" date="2023" name="Plant J.">
        <title>Genome sequences and population genomics provide insights into the demographic history, inbreeding, and mutation load of two 'living fossil' tree species of Dipteronia.</title>
        <authorList>
            <person name="Feng Y."/>
            <person name="Comes H.P."/>
            <person name="Chen J."/>
            <person name="Zhu S."/>
            <person name="Lu R."/>
            <person name="Zhang X."/>
            <person name="Li P."/>
            <person name="Qiu J."/>
            <person name="Olsen K.M."/>
            <person name="Qiu Y."/>
        </authorList>
    </citation>
    <scope>NUCLEOTIDE SEQUENCE</scope>
    <source>
        <strain evidence="2">NBL</strain>
    </source>
</reference>
<evidence type="ECO:0000259" key="1">
    <source>
        <dbReference type="Pfam" id="PF03372"/>
    </source>
</evidence>
<dbReference type="InterPro" id="IPR036691">
    <property type="entry name" value="Endo/exonu/phosph_ase_sf"/>
</dbReference>
<protein>
    <recommendedName>
        <fullName evidence="1">Endonuclease/exonuclease/phosphatase domain-containing protein</fullName>
    </recommendedName>
</protein>
<dbReference type="Pfam" id="PF03372">
    <property type="entry name" value="Exo_endo_phos"/>
    <property type="match status" value="1"/>
</dbReference>
<evidence type="ECO:0000313" key="2">
    <source>
        <dbReference type="EMBL" id="KAK3197866.1"/>
    </source>
</evidence>
<sequence length="114" mass="13356">MPWVFGGDFNIVLDLKERKDGDCVLSYLRSFKEFTLKAKVVDFPMQESCFTWSNNRERASWERLDRFLVSPIILSWFPNLIQKDLPINLSDHNTITIGESCMDWGPIPFRGRLV</sequence>
<accession>A0AAE0A0N1</accession>